<keyword evidence="1" id="KW-1133">Transmembrane helix</keyword>
<dbReference type="Proteomes" id="UP000002357">
    <property type="component" value="Chromosome"/>
</dbReference>
<dbReference type="OrthoDB" id="4328840at2"/>
<reference evidence="3 4" key="1">
    <citation type="journal article" date="2010" name="Genome Biol. Evol.">
        <title>The sequence of a 1.8-mb bacterial linear plasmid reveals a rich evolutionary reservoir of secondary metabolic pathways.</title>
        <authorList>
            <person name="Medema M.H."/>
            <person name="Trefzer A."/>
            <person name="Kovalchuk A."/>
            <person name="van den Berg M."/>
            <person name="Mueller U."/>
            <person name="Heijne W."/>
            <person name="Wu L."/>
            <person name="Alam M.T."/>
            <person name="Ronning C.M."/>
            <person name="Nierman W.C."/>
            <person name="Bovenberg R.A.L."/>
            <person name="Breitling R."/>
            <person name="Takano E."/>
        </authorList>
    </citation>
    <scope>NUCLEOTIDE SEQUENCE [LARGE SCALE GENOMIC DNA]</scope>
    <source>
        <strain evidence="4">ATCC 27064 / DSM 738 / JCM 4710 / NBRC 13307 / NCIMB 12785 / NRRL 3585 / VKM Ac-602</strain>
    </source>
</reference>
<evidence type="ECO:0000256" key="1">
    <source>
        <dbReference type="SAM" id="Phobius"/>
    </source>
</evidence>
<evidence type="ECO:0000313" key="3">
    <source>
        <dbReference type="EMBL" id="EFG05883.1"/>
    </source>
</evidence>
<feature type="transmembrane region" description="Helical" evidence="1">
    <location>
        <begin position="32"/>
        <end position="52"/>
    </location>
</feature>
<dbReference type="eggNOG" id="ENOG5033IXZ">
    <property type="taxonomic scope" value="Bacteria"/>
</dbReference>
<feature type="transmembrane region" description="Helical" evidence="1">
    <location>
        <begin position="104"/>
        <end position="127"/>
    </location>
</feature>
<dbReference type="EMBL" id="CM000913">
    <property type="protein sequence ID" value="EFG05883.1"/>
    <property type="molecule type" value="Genomic_DNA"/>
</dbReference>
<protein>
    <submittedName>
        <fullName evidence="3">Integral membrane protein</fullName>
    </submittedName>
</protein>
<dbReference type="InterPro" id="IPR046675">
    <property type="entry name" value="DUF6545"/>
</dbReference>
<feature type="transmembrane region" description="Helical" evidence="1">
    <location>
        <begin position="147"/>
        <end position="166"/>
    </location>
</feature>
<proteinExistence type="predicted"/>
<dbReference type="KEGG" id="sclf:BB341_23915"/>
<evidence type="ECO:0000313" key="4">
    <source>
        <dbReference type="Proteomes" id="UP000002357"/>
    </source>
</evidence>
<dbReference type="AlphaFoldDB" id="E2PVD6"/>
<keyword evidence="1" id="KW-0472">Membrane</keyword>
<dbReference type="NCBIfam" id="NF042915">
    <property type="entry name" value="MAB_1171c_fam"/>
    <property type="match status" value="1"/>
</dbReference>
<accession>E2PVD6</accession>
<feature type="domain" description="DUF6545" evidence="2">
    <location>
        <begin position="246"/>
        <end position="376"/>
    </location>
</feature>
<feature type="transmembrane region" description="Helical" evidence="1">
    <location>
        <begin position="178"/>
        <end position="200"/>
    </location>
</feature>
<organism evidence="3 4">
    <name type="scientific">Streptomyces clavuligerus</name>
    <dbReference type="NCBI Taxonomy" id="1901"/>
    <lineage>
        <taxon>Bacteria</taxon>
        <taxon>Bacillati</taxon>
        <taxon>Actinomycetota</taxon>
        <taxon>Actinomycetes</taxon>
        <taxon>Kitasatosporales</taxon>
        <taxon>Streptomycetaceae</taxon>
        <taxon>Streptomyces</taxon>
    </lineage>
</organism>
<dbReference type="GeneID" id="93732522"/>
<dbReference type="InterPro" id="IPR050039">
    <property type="entry name" value="MAB_1171c-like"/>
</dbReference>
<gene>
    <name evidence="3" type="ORF">SCLAV_0806</name>
</gene>
<keyword evidence="1" id="KW-0812">Transmembrane</keyword>
<dbReference type="RefSeq" id="WP_003959800.1">
    <property type="nucleotide sequence ID" value="NZ_CM000913.1"/>
</dbReference>
<sequence>MSDLSFYVPAALGTAALLLRLPALLRNPRDPMLRAVVVLLATATGVFFFGAIPTIEAVNRLTGVPNVAAPLVYSLLTAFCGACVVLLINWRGGTPEDIRRATRLCLAVYGLIVVALVTLFVLGDAPVERLRDLDTYYASTPYIREMIVLYLLTHSVSSLVMTFLCWRWSRDVSGVLRAGLLLMVYGYLLTVLYDVAKFAALGAHWAGGDWDTLSTDAARPLVSVASFFIAFGIGMPLVVQRLDGLWRDWCRFCRLGPLWRLLRGVAAGGAGGGPGRSSLAGAGIRLLQRERDIHDALLTLNPYFDFGARADSVAREAAGGAAPEEAEARADAVMMVTALEAFRADPGRRVIAASRALQEGAGDESRDLVRISRALRAMAHRDGRGSRRRGAGLRL</sequence>
<evidence type="ECO:0000259" key="2">
    <source>
        <dbReference type="Pfam" id="PF20182"/>
    </source>
</evidence>
<keyword evidence="4" id="KW-1185">Reference proteome</keyword>
<dbReference type="STRING" id="1901.BB341_23915"/>
<dbReference type="Pfam" id="PF20182">
    <property type="entry name" value="DUF6545"/>
    <property type="match status" value="1"/>
</dbReference>
<name>E2PVD6_STRCL</name>
<feature type="transmembrane region" description="Helical" evidence="1">
    <location>
        <begin position="220"/>
        <end position="239"/>
    </location>
</feature>
<feature type="transmembrane region" description="Helical" evidence="1">
    <location>
        <begin position="72"/>
        <end position="92"/>
    </location>
</feature>
<feature type="transmembrane region" description="Helical" evidence="1">
    <location>
        <begin position="6"/>
        <end position="25"/>
    </location>
</feature>